<reference evidence="1 2" key="1">
    <citation type="submission" date="2015-03" db="EMBL/GenBank/DDBJ databases">
        <authorList>
            <person name="Murphy D."/>
        </authorList>
    </citation>
    <scope>NUCLEOTIDE SEQUENCE [LARGE SCALE GENOMIC DNA]</scope>
    <source>
        <strain evidence="1 2">IP26249</strain>
    </source>
</reference>
<dbReference type="Proteomes" id="UP000048841">
    <property type="component" value="Unassembled WGS sequence"/>
</dbReference>
<dbReference type="RefSeq" id="WP_050945913.1">
    <property type="nucleotide sequence ID" value="NZ_CGBR01000023.1"/>
</dbReference>
<name>A0A0T7P732_YEREN</name>
<evidence type="ECO:0008006" key="3">
    <source>
        <dbReference type="Google" id="ProtNLM"/>
    </source>
</evidence>
<accession>A0A0T7P732</accession>
<proteinExistence type="predicted"/>
<evidence type="ECO:0000313" key="2">
    <source>
        <dbReference type="Proteomes" id="UP000048841"/>
    </source>
</evidence>
<dbReference type="Pfam" id="PF06576">
    <property type="entry name" value="DUF1133"/>
    <property type="match status" value="1"/>
</dbReference>
<evidence type="ECO:0000313" key="1">
    <source>
        <dbReference type="EMBL" id="CFQ68215.1"/>
    </source>
</evidence>
<dbReference type="InterPro" id="IPR010557">
    <property type="entry name" value="DUF1133"/>
</dbReference>
<protein>
    <recommendedName>
        <fullName evidence="3">DUF1133 family protein</fullName>
    </recommendedName>
</protein>
<dbReference type="EMBL" id="CGBR01000023">
    <property type="protein sequence ID" value="CFQ68215.1"/>
    <property type="molecule type" value="Genomic_DNA"/>
</dbReference>
<sequence>MKPTAWQELAKAPRKSYLDRVQRITPVQDRWVGSVLNMWGDTVGGNTAPTGKCGVIGRLMISTEWDENKGASIVKTVEDLHKLGYRGTELFQKAKEIINPKNSFSILFTRANEGEEAAFVDQVVLKEFTQGNPVRAVAIQYYCERKDMQEIACYLNRVHAPHLTLKQCIDRIRWCREIFKARMFYSLVREMEVENLQNAA</sequence>
<organism evidence="1 2">
    <name type="scientific">Yersinia enterocolitica</name>
    <dbReference type="NCBI Taxonomy" id="630"/>
    <lineage>
        <taxon>Bacteria</taxon>
        <taxon>Pseudomonadati</taxon>
        <taxon>Pseudomonadota</taxon>
        <taxon>Gammaproteobacteria</taxon>
        <taxon>Enterobacterales</taxon>
        <taxon>Yersiniaceae</taxon>
        <taxon>Yersinia</taxon>
    </lineage>
</organism>
<gene>
    <name evidence="1" type="ORF">ERS137941_02964</name>
</gene>
<dbReference type="AlphaFoldDB" id="A0A0T7P732"/>